<dbReference type="Proteomes" id="UP000191518">
    <property type="component" value="Unassembled WGS sequence"/>
</dbReference>
<evidence type="ECO:0000256" key="5">
    <source>
        <dbReference type="ARBA" id="ARBA00022827"/>
    </source>
</evidence>
<keyword evidence="5" id="KW-0274">FAD</keyword>
<dbReference type="Gene3D" id="3.50.50.60">
    <property type="entry name" value="FAD/NAD(P)-binding domain"/>
    <property type="match status" value="1"/>
</dbReference>
<evidence type="ECO:0000256" key="6">
    <source>
        <dbReference type="ARBA" id="ARBA00022857"/>
    </source>
</evidence>
<protein>
    <submittedName>
        <fullName evidence="8">Uncharacterized protein</fullName>
    </submittedName>
</protein>
<evidence type="ECO:0000256" key="1">
    <source>
        <dbReference type="ARBA" id="ARBA00001974"/>
    </source>
</evidence>
<evidence type="ECO:0000256" key="3">
    <source>
        <dbReference type="ARBA" id="ARBA00010139"/>
    </source>
</evidence>
<keyword evidence="6" id="KW-0521">NADP</keyword>
<comment type="pathway">
    <text evidence="2">Secondary metabolite biosynthesis; terpenoid biosynthesis.</text>
</comment>
<evidence type="ECO:0000256" key="2">
    <source>
        <dbReference type="ARBA" id="ARBA00004721"/>
    </source>
</evidence>
<comment type="caution">
    <text evidence="8">The sequence shown here is derived from an EMBL/GenBank/DDBJ whole genome shotgun (WGS) entry which is preliminary data.</text>
</comment>
<dbReference type="PANTHER" id="PTHR43098">
    <property type="entry name" value="L-ORNITHINE N(5)-MONOOXYGENASE-RELATED"/>
    <property type="match status" value="1"/>
</dbReference>
<dbReference type="PANTHER" id="PTHR43098:SF2">
    <property type="entry name" value="FAD-BINDING MONOOXYGENASE AUSB-RELATED"/>
    <property type="match status" value="1"/>
</dbReference>
<dbReference type="InterPro" id="IPR036188">
    <property type="entry name" value="FAD/NAD-bd_sf"/>
</dbReference>
<evidence type="ECO:0000256" key="7">
    <source>
        <dbReference type="ARBA" id="ARBA00023002"/>
    </source>
</evidence>
<evidence type="ECO:0000313" key="8">
    <source>
        <dbReference type="EMBL" id="OQE04792.1"/>
    </source>
</evidence>
<comment type="cofactor">
    <cofactor evidence="1">
        <name>FAD</name>
        <dbReference type="ChEBI" id="CHEBI:57692"/>
    </cofactor>
</comment>
<dbReference type="InterPro" id="IPR050775">
    <property type="entry name" value="FAD-binding_Monooxygenases"/>
</dbReference>
<keyword evidence="9" id="KW-1185">Reference proteome</keyword>
<dbReference type="STRING" id="29845.A0A1V6RSN8"/>
<comment type="similarity">
    <text evidence="3">Belongs to the FAD-binding monooxygenase family.</text>
</comment>
<name>A0A1V6RSN8_9EURO</name>
<reference evidence="9" key="1">
    <citation type="journal article" date="2017" name="Nat. Microbiol.">
        <title>Global analysis of biosynthetic gene clusters reveals vast potential of secondary metabolite production in Penicillium species.</title>
        <authorList>
            <person name="Nielsen J.C."/>
            <person name="Grijseels S."/>
            <person name="Prigent S."/>
            <person name="Ji B."/>
            <person name="Dainat J."/>
            <person name="Nielsen K.F."/>
            <person name="Frisvad J.C."/>
            <person name="Workman M."/>
            <person name="Nielsen J."/>
        </authorList>
    </citation>
    <scope>NUCLEOTIDE SEQUENCE [LARGE SCALE GENOMIC DNA]</scope>
    <source>
        <strain evidence="9">IBT 29486</strain>
    </source>
</reference>
<dbReference type="AlphaFoldDB" id="A0A1V6RSN8"/>
<evidence type="ECO:0000256" key="4">
    <source>
        <dbReference type="ARBA" id="ARBA00022630"/>
    </source>
</evidence>
<gene>
    <name evidence="8" type="ORF">PENVUL_c030G09146</name>
</gene>
<proteinExistence type="inferred from homology"/>
<evidence type="ECO:0000313" key="9">
    <source>
        <dbReference type="Proteomes" id="UP000191518"/>
    </source>
</evidence>
<keyword evidence="7" id="KW-0560">Oxidoreductase</keyword>
<accession>A0A1V6RSN8</accession>
<sequence length="145" mass="16401">MLELSTVDLEYPALKQPTTNITKTSENDLQKTQGRYNAERQKRLRPEGPVQYFGGLLSAVRLLQSGFLYTTEILFVDTTGGFGGMRWWDKYPGLACDVESYTYMPLLEETKYMHKSMPPGLSWENTRIALLVNGIPLSGLCSTPR</sequence>
<dbReference type="GO" id="GO:0016491">
    <property type="term" value="F:oxidoreductase activity"/>
    <property type="evidence" value="ECO:0007669"/>
    <property type="project" value="UniProtKB-KW"/>
</dbReference>
<dbReference type="EMBL" id="MDYP01000030">
    <property type="protein sequence ID" value="OQE04792.1"/>
    <property type="molecule type" value="Genomic_DNA"/>
</dbReference>
<keyword evidence="4" id="KW-0285">Flavoprotein</keyword>
<organism evidence="8 9">
    <name type="scientific">Penicillium vulpinum</name>
    <dbReference type="NCBI Taxonomy" id="29845"/>
    <lineage>
        <taxon>Eukaryota</taxon>
        <taxon>Fungi</taxon>
        <taxon>Dikarya</taxon>
        <taxon>Ascomycota</taxon>
        <taxon>Pezizomycotina</taxon>
        <taxon>Eurotiomycetes</taxon>
        <taxon>Eurotiomycetidae</taxon>
        <taxon>Eurotiales</taxon>
        <taxon>Aspergillaceae</taxon>
        <taxon>Penicillium</taxon>
    </lineage>
</organism>